<dbReference type="EMBL" id="UYJE01004819">
    <property type="protein sequence ID" value="VDI31718.1"/>
    <property type="molecule type" value="Genomic_DNA"/>
</dbReference>
<keyword evidence="1" id="KW-0472">Membrane</keyword>
<dbReference type="CDD" id="cd09275">
    <property type="entry name" value="RNase_HI_RT_DIRS1"/>
    <property type="match status" value="1"/>
</dbReference>
<organism evidence="2 3">
    <name type="scientific">Mytilus galloprovincialis</name>
    <name type="common">Mediterranean mussel</name>
    <dbReference type="NCBI Taxonomy" id="29158"/>
    <lineage>
        <taxon>Eukaryota</taxon>
        <taxon>Metazoa</taxon>
        <taxon>Spiralia</taxon>
        <taxon>Lophotrochozoa</taxon>
        <taxon>Mollusca</taxon>
        <taxon>Bivalvia</taxon>
        <taxon>Autobranchia</taxon>
        <taxon>Pteriomorphia</taxon>
        <taxon>Mytilida</taxon>
        <taxon>Mytiloidea</taxon>
        <taxon>Mytilidae</taxon>
        <taxon>Mytilinae</taxon>
        <taxon>Mytilus</taxon>
    </lineage>
</organism>
<dbReference type="InterPro" id="IPR052055">
    <property type="entry name" value="Hepadnavirus_pol/RT"/>
</dbReference>
<name>A0A8B6EAX0_MYTGA</name>
<dbReference type="InterPro" id="IPR043502">
    <property type="entry name" value="DNA/RNA_pol_sf"/>
</dbReference>
<accession>A0A8B6EAX0</accession>
<keyword evidence="1" id="KW-1133">Transmembrane helix</keyword>
<feature type="transmembrane region" description="Helical" evidence="1">
    <location>
        <begin position="143"/>
        <end position="163"/>
    </location>
</feature>
<protein>
    <recommendedName>
        <fullName evidence="4">RNase H type-1 domain-containing protein</fullName>
    </recommendedName>
</protein>
<dbReference type="OrthoDB" id="6098081at2759"/>
<comment type="caution">
    <text evidence="2">The sequence shown here is derived from an EMBL/GenBank/DDBJ whole genome shotgun (WGS) entry which is preliminary data.</text>
</comment>
<keyword evidence="1" id="KW-0812">Transmembrane</keyword>
<dbReference type="SUPFAM" id="SSF56672">
    <property type="entry name" value="DNA/RNA polymerases"/>
    <property type="match status" value="1"/>
</dbReference>
<evidence type="ECO:0000256" key="1">
    <source>
        <dbReference type="SAM" id="Phobius"/>
    </source>
</evidence>
<dbReference type="Proteomes" id="UP000596742">
    <property type="component" value="Unassembled WGS sequence"/>
</dbReference>
<sequence length="298" mass="34128">MSTFCNVCVELGVPLAEDKTEGPSTRITYLGITIDTEKMQIQSPENKIIELLQKLNDTSNRKKITLKQLQSLCGSLAFCARALPAGRAFSRRLYIACQRGKKTHHLIRISKDILNDISIWKIFLENYNEIYYILDDEWLSSSVLNLFTDSAGGIGGGCGIYFNGKWSYLPWPMYWKEDVFRDITYLEMIPIALAIYLWGSIWQRKKIMFHSDNQSVVKIINSCSSKSPLVMSLVRHIVLWSLLGSFHIKTVHIPGYKNVFADLISRGKFQKYKELAPCAEPHTTLVPTDFWTILDQKC</sequence>
<dbReference type="AlphaFoldDB" id="A0A8B6EAX0"/>
<evidence type="ECO:0000313" key="2">
    <source>
        <dbReference type="EMBL" id="VDI31718.1"/>
    </source>
</evidence>
<reference evidence="2" key="1">
    <citation type="submission" date="2018-11" db="EMBL/GenBank/DDBJ databases">
        <authorList>
            <person name="Alioto T."/>
            <person name="Alioto T."/>
        </authorList>
    </citation>
    <scope>NUCLEOTIDE SEQUENCE</scope>
</reference>
<keyword evidence="3" id="KW-1185">Reference proteome</keyword>
<evidence type="ECO:0000313" key="3">
    <source>
        <dbReference type="Proteomes" id="UP000596742"/>
    </source>
</evidence>
<feature type="transmembrane region" description="Helical" evidence="1">
    <location>
        <begin position="183"/>
        <end position="202"/>
    </location>
</feature>
<dbReference type="PANTHER" id="PTHR33050:SF8">
    <property type="entry name" value="REVERSE TRANSCRIPTASE DOMAIN-CONTAINING PROTEIN"/>
    <property type="match status" value="1"/>
</dbReference>
<evidence type="ECO:0008006" key="4">
    <source>
        <dbReference type="Google" id="ProtNLM"/>
    </source>
</evidence>
<dbReference type="PANTHER" id="PTHR33050">
    <property type="entry name" value="REVERSE TRANSCRIPTASE DOMAIN-CONTAINING PROTEIN"/>
    <property type="match status" value="1"/>
</dbReference>
<proteinExistence type="predicted"/>
<gene>
    <name evidence="2" type="ORF">MGAL_10B045272</name>
</gene>